<dbReference type="EMBL" id="LT629758">
    <property type="protein sequence ID" value="SDS74150.1"/>
    <property type="molecule type" value="Genomic_DNA"/>
</dbReference>
<protein>
    <recommendedName>
        <fullName evidence="3">SUKH-4 immunity protein</fullName>
    </recommendedName>
</protein>
<name>A0A1H1UPE4_9ACTN</name>
<reference evidence="1 2" key="1">
    <citation type="submission" date="2016-10" db="EMBL/GenBank/DDBJ databases">
        <authorList>
            <person name="de Groot N.N."/>
        </authorList>
    </citation>
    <scope>NUCLEOTIDE SEQUENCE [LARGE SCALE GENOMIC DNA]</scope>
    <source>
        <strain evidence="1 2">DSM 43941</strain>
    </source>
</reference>
<dbReference type="Proteomes" id="UP000198688">
    <property type="component" value="Chromosome I"/>
</dbReference>
<dbReference type="RefSeq" id="WP_092542816.1">
    <property type="nucleotide sequence ID" value="NZ_BOMJ01000053.1"/>
</dbReference>
<proteinExistence type="predicted"/>
<dbReference type="STRING" id="113562.SAMN04489716_1498"/>
<dbReference type="AlphaFoldDB" id="A0A1H1UPE4"/>
<organism evidence="1 2">
    <name type="scientific">Actinoplanes derwentensis</name>
    <dbReference type="NCBI Taxonomy" id="113562"/>
    <lineage>
        <taxon>Bacteria</taxon>
        <taxon>Bacillati</taxon>
        <taxon>Actinomycetota</taxon>
        <taxon>Actinomycetes</taxon>
        <taxon>Micromonosporales</taxon>
        <taxon>Micromonosporaceae</taxon>
        <taxon>Actinoplanes</taxon>
    </lineage>
</organism>
<gene>
    <name evidence="1" type="ORF">SAMN04489716_1498</name>
</gene>
<dbReference type="OrthoDB" id="5182783at2"/>
<evidence type="ECO:0000313" key="1">
    <source>
        <dbReference type="EMBL" id="SDS74150.1"/>
    </source>
</evidence>
<sequence>MQDDGRTPVYSAADTVAVVLDFLTFLTTLHRDRDHLYMPPPGGWPGYTPENCADFKSDLVVEVMRNLPFLGGEATRHDSLGQIHYKCCLLDYTTFDREELTEQEDLWEREDEESDDESAPDHVFILAAGYESGGRTVFIDALEGKAVEAEIRGGNENSIWDLKEYFEDLKNKYRNLEIVPIPHAEMKVITIADLHRFESDETVSEEEVLMQSDRWWGSDLDIRYTRQLYREFGWPNDFQRDEAFRELCKVMDERMAR</sequence>
<accession>A0A1H1UPE4</accession>
<keyword evidence="2" id="KW-1185">Reference proteome</keyword>
<evidence type="ECO:0000313" key="2">
    <source>
        <dbReference type="Proteomes" id="UP000198688"/>
    </source>
</evidence>
<evidence type="ECO:0008006" key="3">
    <source>
        <dbReference type="Google" id="ProtNLM"/>
    </source>
</evidence>